<evidence type="ECO:0000313" key="1">
    <source>
        <dbReference type="EMBL" id="JAH12513.1"/>
    </source>
</evidence>
<dbReference type="AlphaFoldDB" id="A0A0E9Q8R9"/>
<accession>A0A0E9Q8R9</accession>
<name>A0A0E9Q8R9_ANGAN</name>
<sequence length="37" mass="4212">MVVRHLLSKLLAFRDLHRTTDSVFLPTISCIKASNLD</sequence>
<reference evidence="1" key="1">
    <citation type="submission" date="2014-11" db="EMBL/GenBank/DDBJ databases">
        <authorList>
            <person name="Amaro Gonzalez C."/>
        </authorList>
    </citation>
    <scope>NUCLEOTIDE SEQUENCE</scope>
</reference>
<protein>
    <submittedName>
        <fullName evidence="1">Uncharacterized protein</fullName>
    </submittedName>
</protein>
<dbReference type="EMBL" id="GBXM01096064">
    <property type="protein sequence ID" value="JAH12513.1"/>
    <property type="molecule type" value="Transcribed_RNA"/>
</dbReference>
<reference evidence="1" key="2">
    <citation type="journal article" date="2015" name="Fish Shellfish Immunol.">
        <title>Early steps in the European eel (Anguilla anguilla)-Vibrio vulnificus interaction in the gills: Role of the RtxA13 toxin.</title>
        <authorList>
            <person name="Callol A."/>
            <person name="Pajuelo D."/>
            <person name="Ebbesson L."/>
            <person name="Teles M."/>
            <person name="MacKenzie S."/>
            <person name="Amaro C."/>
        </authorList>
    </citation>
    <scope>NUCLEOTIDE SEQUENCE</scope>
</reference>
<proteinExistence type="predicted"/>
<organism evidence="1">
    <name type="scientific">Anguilla anguilla</name>
    <name type="common">European freshwater eel</name>
    <name type="synonym">Muraena anguilla</name>
    <dbReference type="NCBI Taxonomy" id="7936"/>
    <lineage>
        <taxon>Eukaryota</taxon>
        <taxon>Metazoa</taxon>
        <taxon>Chordata</taxon>
        <taxon>Craniata</taxon>
        <taxon>Vertebrata</taxon>
        <taxon>Euteleostomi</taxon>
        <taxon>Actinopterygii</taxon>
        <taxon>Neopterygii</taxon>
        <taxon>Teleostei</taxon>
        <taxon>Anguilliformes</taxon>
        <taxon>Anguillidae</taxon>
        <taxon>Anguilla</taxon>
    </lineage>
</organism>